<keyword evidence="2" id="KW-0732">Signal</keyword>
<gene>
    <name evidence="4" type="ORF">SAMD00023353_0102580</name>
</gene>
<dbReference type="EMBL" id="DF977446">
    <property type="protein sequence ID" value="GAP82445.2"/>
    <property type="molecule type" value="Genomic_DNA"/>
</dbReference>
<organism evidence="4">
    <name type="scientific">Rosellinia necatrix</name>
    <name type="common">White root-rot fungus</name>
    <dbReference type="NCBI Taxonomy" id="77044"/>
    <lineage>
        <taxon>Eukaryota</taxon>
        <taxon>Fungi</taxon>
        <taxon>Dikarya</taxon>
        <taxon>Ascomycota</taxon>
        <taxon>Pezizomycotina</taxon>
        <taxon>Sordariomycetes</taxon>
        <taxon>Xylariomycetidae</taxon>
        <taxon>Xylariales</taxon>
        <taxon>Xylariaceae</taxon>
        <taxon>Rosellinia</taxon>
    </lineage>
</organism>
<protein>
    <submittedName>
        <fullName evidence="4">Putative ABC transporter substrate-binding protein</fullName>
    </submittedName>
</protein>
<keyword evidence="5" id="KW-1185">Reference proteome</keyword>
<dbReference type="PANTHER" id="PTHR30024:SF42">
    <property type="entry name" value="ALIPHATIC SULFONATES-BINDING PROTEIN-RELATED"/>
    <property type="match status" value="1"/>
</dbReference>
<reference evidence="4" key="1">
    <citation type="submission" date="2016-03" db="EMBL/GenBank/DDBJ databases">
        <title>Draft genome sequence of Rosellinia necatrix.</title>
        <authorList>
            <person name="Kanematsu S."/>
        </authorList>
    </citation>
    <scope>NUCLEOTIDE SEQUENCE [LARGE SCALE GENOMIC DNA]</scope>
    <source>
        <strain evidence="4">W97</strain>
    </source>
</reference>
<dbReference type="AlphaFoldDB" id="A0A1W2TAN2"/>
<feature type="chain" id="PRO_5013048851" evidence="2">
    <location>
        <begin position="25"/>
        <end position="593"/>
    </location>
</feature>
<dbReference type="Proteomes" id="UP000054516">
    <property type="component" value="Unassembled WGS sequence"/>
</dbReference>
<accession>A0A1W2TAN2</accession>
<dbReference type="Pfam" id="PF09084">
    <property type="entry name" value="NMT1"/>
    <property type="match status" value="1"/>
</dbReference>
<evidence type="ECO:0000313" key="4">
    <source>
        <dbReference type="EMBL" id="GAP82445.2"/>
    </source>
</evidence>
<evidence type="ECO:0000313" key="5">
    <source>
        <dbReference type="Proteomes" id="UP000054516"/>
    </source>
</evidence>
<feature type="signal peptide" evidence="2">
    <location>
        <begin position="1"/>
        <end position="24"/>
    </location>
</feature>
<evidence type="ECO:0000256" key="2">
    <source>
        <dbReference type="SAM" id="SignalP"/>
    </source>
</evidence>
<feature type="region of interest" description="Disordered" evidence="1">
    <location>
        <begin position="382"/>
        <end position="408"/>
    </location>
</feature>
<dbReference type="SUPFAM" id="SSF53850">
    <property type="entry name" value="Periplasmic binding protein-like II"/>
    <property type="match status" value="1"/>
</dbReference>
<dbReference type="InterPro" id="IPR015168">
    <property type="entry name" value="SsuA/THI5"/>
</dbReference>
<dbReference type="OrthoDB" id="5194099at2759"/>
<evidence type="ECO:0000256" key="1">
    <source>
        <dbReference type="SAM" id="MobiDB-lite"/>
    </source>
</evidence>
<name>A0A1W2TAN2_ROSNE</name>
<sequence>MHLSQTLLLRSAALLLATLPAAAGLKVASNLQVLEWTSQLIAKEDYFNSSGGGGGGSSTVSIVNGGVASLVGGDGSVDLGANAETQLLRQYATHRELRAVVTTAEVYYRIAASRRAGVASAADLRGKRIGALPGTSSEYFVRTYLAAAAGLQPSDYTIVPGSACLRAPCGQGTFPAMLRGGAVDAVALWEPTVQLAADALGAGDAVLLGGDTDDPAAYREIYGLATTARRLADPAARRDIVAFVRALVRASADFAAGGDAVVARAAAAVGADPALLRRVWPVHRWVARVPPDLLDVLVREDVYVAALDRRPAMSRDVLAALVDTSVLEEALAGMDVPVFGSPLWRNLYPDNKTARFHGLYQASHYLLRHQIASGLSLGVFDTEHVPRDPRPAPSDTDNDNDDDDDDEEGSKLLQQFLDTPLVSIACAHDAFHAVDPRFVAPVMARLPACALFDDALTTSTSTTTTTVEGMTMMKATAPGQVLRRMGTATRADAAGRGLMGRLARRTMRAAADAGFRGVWIDCAHDAVAAVWERPPPPFAAHLVAEVDDAAAVVVVCPRREGEGEGEGKGEVDGRGGPRFPVRQRLARVYVALA</sequence>
<proteinExistence type="predicted"/>
<dbReference type="Gene3D" id="3.40.190.10">
    <property type="entry name" value="Periplasmic binding protein-like II"/>
    <property type="match status" value="1"/>
</dbReference>
<evidence type="ECO:0000259" key="3">
    <source>
        <dbReference type="Pfam" id="PF09084"/>
    </source>
</evidence>
<feature type="compositionally biased region" description="Acidic residues" evidence="1">
    <location>
        <begin position="396"/>
        <end position="408"/>
    </location>
</feature>
<feature type="domain" description="SsuA/THI5-like" evidence="3">
    <location>
        <begin position="74"/>
        <end position="178"/>
    </location>
</feature>
<dbReference type="PANTHER" id="PTHR30024">
    <property type="entry name" value="ALIPHATIC SULFONATES-BINDING PROTEIN-RELATED"/>
    <property type="match status" value="1"/>
</dbReference>